<dbReference type="KEGG" id="det:DET1297"/>
<dbReference type="STRING" id="243164.DET1297"/>
<protein>
    <submittedName>
        <fullName evidence="1">Uncharacterized protein</fullName>
    </submittedName>
</protein>
<dbReference type="InParanoid" id="Q3Z6Z0"/>
<dbReference type="HOGENOM" id="CLU_3389053_0_0_0"/>
<keyword evidence="2" id="KW-1185">Reference proteome</keyword>
<name>Q3Z6Z0_DEHM1</name>
<organism evidence="1 2">
    <name type="scientific">Dehalococcoides mccartyi (strain ATCC BAA-2266 / KCTC 15142 / 195)</name>
    <name type="common">Dehalococcoides ethenogenes (strain 195)</name>
    <dbReference type="NCBI Taxonomy" id="243164"/>
    <lineage>
        <taxon>Bacteria</taxon>
        <taxon>Bacillati</taxon>
        <taxon>Chloroflexota</taxon>
        <taxon>Dehalococcoidia</taxon>
        <taxon>Dehalococcoidales</taxon>
        <taxon>Dehalococcoidaceae</taxon>
        <taxon>Dehalococcoides</taxon>
    </lineage>
</organism>
<reference evidence="1 2" key="1">
    <citation type="journal article" date="2005" name="Science">
        <title>Genome sequence of the PCE-dechlorinating bacterium Dehalococcoides ethenogenes.</title>
        <authorList>
            <person name="Seshadri R."/>
            <person name="Adrian L."/>
            <person name="Fouts D.E."/>
            <person name="Eisen J.A."/>
            <person name="Phillippy A.M."/>
            <person name="Methe B.A."/>
            <person name="Ward N.L."/>
            <person name="Nelson W.C."/>
            <person name="Deboy R.T."/>
            <person name="Khouri H.M."/>
            <person name="Kolonay J.F."/>
            <person name="Dodson R.J."/>
            <person name="Daugherty S.C."/>
            <person name="Brinkac L.M."/>
            <person name="Sullivan S.A."/>
            <person name="Madupu R."/>
            <person name="Nelson K.E."/>
            <person name="Kang K.H."/>
            <person name="Impraim M."/>
            <person name="Tran K."/>
            <person name="Robinson J.M."/>
            <person name="Forberger H.A."/>
            <person name="Fraser C.M."/>
            <person name="Zinder S.H."/>
            <person name="Heidelberg J.F."/>
        </authorList>
    </citation>
    <scope>NUCLEOTIDE SEQUENCE [LARGE SCALE GENOMIC DNA]</scope>
    <source>
        <strain evidence="2">ATCC BAA-2266 / KCTC 15142 / 195</strain>
    </source>
</reference>
<dbReference type="EMBL" id="CP000027">
    <property type="protein sequence ID" value="AAW39404.1"/>
    <property type="molecule type" value="Genomic_DNA"/>
</dbReference>
<proteinExistence type="predicted"/>
<gene>
    <name evidence="1" type="ordered locus">DET1297</name>
</gene>
<evidence type="ECO:0000313" key="2">
    <source>
        <dbReference type="Proteomes" id="UP000008289"/>
    </source>
</evidence>
<accession>Q3Z6Z0</accession>
<evidence type="ECO:0000313" key="1">
    <source>
        <dbReference type="EMBL" id="AAW39404.1"/>
    </source>
</evidence>
<dbReference type="AlphaFoldDB" id="Q3Z6Z0"/>
<sequence>MDKKVIQVGLYCFIIHCLEKYFTLFRKIWQKG</sequence>
<dbReference type="Proteomes" id="UP000008289">
    <property type="component" value="Chromosome"/>
</dbReference>